<dbReference type="InterPro" id="IPR037185">
    <property type="entry name" value="EmrE-like"/>
</dbReference>
<keyword evidence="6 7" id="KW-0472">Membrane</keyword>
<evidence type="ECO:0000259" key="8">
    <source>
        <dbReference type="Pfam" id="PF00892"/>
    </source>
</evidence>
<keyword evidence="10" id="KW-1185">Reference proteome</keyword>
<feature type="transmembrane region" description="Helical" evidence="7">
    <location>
        <begin position="127"/>
        <end position="144"/>
    </location>
</feature>
<keyword evidence="5 7" id="KW-1133">Transmembrane helix</keyword>
<dbReference type="Proteomes" id="UP000216752">
    <property type="component" value="Chromosome"/>
</dbReference>
<dbReference type="InterPro" id="IPR000620">
    <property type="entry name" value="EamA_dom"/>
</dbReference>
<dbReference type="SUPFAM" id="SSF103481">
    <property type="entry name" value="Multidrug resistance efflux transporter EmrE"/>
    <property type="match status" value="2"/>
</dbReference>
<feature type="transmembrane region" description="Helical" evidence="7">
    <location>
        <begin position="66"/>
        <end position="86"/>
    </location>
</feature>
<organism evidence="9 10">
    <name type="scientific">Sporomusa silvacetica DSM 10669</name>
    <dbReference type="NCBI Taxonomy" id="1123289"/>
    <lineage>
        <taxon>Bacteria</taxon>
        <taxon>Bacillati</taxon>
        <taxon>Bacillota</taxon>
        <taxon>Negativicutes</taxon>
        <taxon>Selenomonadales</taxon>
        <taxon>Sporomusaceae</taxon>
        <taxon>Sporomusa</taxon>
    </lineage>
</organism>
<accession>A0ABZ3IQE2</accession>
<feature type="transmembrane region" description="Helical" evidence="7">
    <location>
        <begin position="31"/>
        <end position="54"/>
    </location>
</feature>
<feature type="transmembrane region" description="Helical" evidence="7">
    <location>
        <begin position="150"/>
        <end position="167"/>
    </location>
</feature>
<dbReference type="PANTHER" id="PTHR42920">
    <property type="entry name" value="OS03G0707200 PROTEIN-RELATED"/>
    <property type="match status" value="1"/>
</dbReference>
<evidence type="ECO:0000313" key="9">
    <source>
        <dbReference type="EMBL" id="XFO67930.1"/>
    </source>
</evidence>
<evidence type="ECO:0000256" key="6">
    <source>
        <dbReference type="ARBA" id="ARBA00023136"/>
    </source>
</evidence>
<keyword evidence="4 7" id="KW-0812">Transmembrane</keyword>
<keyword evidence="3" id="KW-1003">Cell membrane</keyword>
<feature type="transmembrane region" description="Helical" evidence="7">
    <location>
        <begin position="179"/>
        <end position="199"/>
    </location>
</feature>
<dbReference type="Pfam" id="PF00892">
    <property type="entry name" value="EamA"/>
    <property type="match status" value="2"/>
</dbReference>
<name>A0ABZ3IQE2_9FIRM</name>
<dbReference type="EMBL" id="CP155573">
    <property type="protein sequence ID" value="XFO67930.1"/>
    <property type="molecule type" value="Genomic_DNA"/>
</dbReference>
<dbReference type="RefSeq" id="WP_094603748.1">
    <property type="nucleotide sequence ID" value="NZ_CP155573.1"/>
</dbReference>
<evidence type="ECO:0000256" key="7">
    <source>
        <dbReference type="SAM" id="Phobius"/>
    </source>
</evidence>
<comment type="subcellular location">
    <subcellularLocation>
        <location evidence="1">Cell membrane</location>
        <topology evidence="1">Multi-pass membrane protein</topology>
    </subcellularLocation>
</comment>
<feature type="domain" description="EamA" evidence="8">
    <location>
        <begin position="6"/>
        <end position="140"/>
    </location>
</feature>
<proteinExistence type="inferred from homology"/>
<dbReference type="InterPro" id="IPR051258">
    <property type="entry name" value="Diverse_Substrate_Transporter"/>
</dbReference>
<evidence type="ECO:0000313" key="10">
    <source>
        <dbReference type="Proteomes" id="UP000216752"/>
    </source>
</evidence>
<evidence type="ECO:0000256" key="1">
    <source>
        <dbReference type="ARBA" id="ARBA00004651"/>
    </source>
</evidence>
<evidence type="ECO:0000256" key="3">
    <source>
        <dbReference type="ARBA" id="ARBA00022475"/>
    </source>
</evidence>
<evidence type="ECO:0000256" key="4">
    <source>
        <dbReference type="ARBA" id="ARBA00022692"/>
    </source>
</evidence>
<gene>
    <name evidence="9" type="ORF">SPSIL_041500</name>
</gene>
<sequence>MNQQHTGALLVAVSAAGFATLPIFIKFAYAAGASTITILAGRFVLAAICLAILLKWRGISLMIDKALMIRLALLGGMGYGSMSMLYAMTLKYVPASLAAMLLYTYPAIVSVLSFFIGDEKYTWQKGLALTVCFSGLFLVLGVSLDNVSMLGFVLGLGSALVYSFYIVIGNRLLKNTNPLVTTTYVCTSTAIVFLVIGITTDSLNWSLPVTGWLSIIGIALLPTIVGIVGFFAGISHVGATNASIISTLEPIITVLLSVALLNEKITPLQVSGGILILGSIVFLQLWAGKSESPQRDLTLAIEEQQD</sequence>
<evidence type="ECO:0000256" key="2">
    <source>
        <dbReference type="ARBA" id="ARBA00007362"/>
    </source>
</evidence>
<feature type="transmembrane region" description="Helical" evidence="7">
    <location>
        <begin position="244"/>
        <end position="262"/>
    </location>
</feature>
<feature type="transmembrane region" description="Helical" evidence="7">
    <location>
        <begin position="92"/>
        <end position="115"/>
    </location>
</feature>
<dbReference type="PANTHER" id="PTHR42920:SF5">
    <property type="entry name" value="EAMA DOMAIN-CONTAINING PROTEIN"/>
    <property type="match status" value="1"/>
</dbReference>
<comment type="similarity">
    <text evidence="2">Belongs to the EamA transporter family.</text>
</comment>
<reference evidence="9" key="1">
    <citation type="submission" date="2024-05" db="EMBL/GenBank/DDBJ databases">
        <title>Isolation and characterization of Sporomusa carbonis sp. nov., a carboxydotrophic hydrogenogen in the genus of Sporomusa isolated from a charcoal burning pile.</title>
        <authorList>
            <person name="Boeer T."/>
            <person name="Rosenbaum F."/>
            <person name="Eysell L."/>
            <person name="Mueller V."/>
            <person name="Daniel R."/>
            <person name="Poehlein A."/>
        </authorList>
    </citation>
    <scope>NUCLEOTIDE SEQUENCE [LARGE SCALE GENOMIC DNA]</scope>
    <source>
        <strain evidence="9">DSM 10669</strain>
    </source>
</reference>
<evidence type="ECO:0000256" key="5">
    <source>
        <dbReference type="ARBA" id="ARBA00022989"/>
    </source>
</evidence>
<feature type="transmembrane region" description="Helical" evidence="7">
    <location>
        <begin position="211"/>
        <end position="232"/>
    </location>
</feature>
<feature type="transmembrane region" description="Helical" evidence="7">
    <location>
        <begin position="268"/>
        <end position="287"/>
    </location>
</feature>
<feature type="domain" description="EamA" evidence="8">
    <location>
        <begin position="150"/>
        <end position="283"/>
    </location>
</feature>
<protein>
    <recommendedName>
        <fullName evidence="8">EamA domain-containing protein</fullName>
    </recommendedName>
</protein>
<feature type="transmembrane region" description="Helical" evidence="7">
    <location>
        <begin position="7"/>
        <end position="25"/>
    </location>
</feature>